<dbReference type="EMBL" id="BT084978">
    <property type="protein sequence ID" value="ACR35331.1"/>
    <property type="molecule type" value="mRNA"/>
</dbReference>
<name>C4J2D1_MAIZE</name>
<accession>C4J2D1</accession>
<feature type="region of interest" description="Disordered" evidence="1">
    <location>
        <begin position="1"/>
        <end position="37"/>
    </location>
</feature>
<reference evidence="2" key="1">
    <citation type="journal article" date="2009" name="PLoS Genet.">
        <title>Sequencing, mapping, and analysis of 27,455 maize full-length cDNAs.</title>
        <authorList>
            <person name="Soderlund C."/>
            <person name="Descour A."/>
            <person name="Kudrna D."/>
            <person name="Bomhoff M."/>
            <person name="Boyd L."/>
            <person name="Currie J."/>
            <person name="Angelova A."/>
            <person name="Collura K."/>
            <person name="Wissotski M."/>
            <person name="Ashley E."/>
            <person name="Morrow D."/>
            <person name="Fernandes J."/>
            <person name="Walbot V."/>
            <person name="Yu Y."/>
        </authorList>
    </citation>
    <scope>NUCLEOTIDE SEQUENCE</scope>
    <source>
        <strain evidence="2">B73</strain>
    </source>
</reference>
<evidence type="ECO:0000256" key="1">
    <source>
        <dbReference type="SAM" id="MobiDB-lite"/>
    </source>
</evidence>
<feature type="compositionally biased region" description="Basic and acidic residues" evidence="1">
    <location>
        <begin position="72"/>
        <end position="91"/>
    </location>
</feature>
<evidence type="ECO:0000313" key="2">
    <source>
        <dbReference type="EMBL" id="ACR35331.1"/>
    </source>
</evidence>
<proteinExistence type="evidence at transcript level"/>
<organism evidence="2">
    <name type="scientific">Zea mays</name>
    <name type="common">Maize</name>
    <dbReference type="NCBI Taxonomy" id="4577"/>
    <lineage>
        <taxon>Eukaryota</taxon>
        <taxon>Viridiplantae</taxon>
        <taxon>Streptophyta</taxon>
        <taxon>Embryophyta</taxon>
        <taxon>Tracheophyta</taxon>
        <taxon>Spermatophyta</taxon>
        <taxon>Magnoliopsida</taxon>
        <taxon>Liliopsida</taxon>
        <taxon>Poales</taxon>
        <taxon>Poaceae</taxon>
        <taxon>PACMAD clade</taxon>
        <taxon>Panicoideae</taxon>
        <taxon>Andropogonodae</taxon>
        <taxon>Andropogoneae</taxon>
        <taxon>Tripsacinae</taxon>
        <taxon>Zea</taxon>
    </lineage>
</organism>
<sequence length="91" mass="10106">MRSTGIRVRCRMMREGDRREDDDDDNDPAGSIPSIGLQVYTARGEGGDRSYQTHCSSMIDVSVAPCAGRRQHGPDMGRDRGREAGGEDHRR</sequence>
<reference evidence="2" key="2">
    <citation type="submission" date="2012-06" db="EMBL/GenBank/DDBJ databases">
        <authorList>
            <person name="Yu Y."/>
            <person name="Currie J."/>
            <person name="Lomeli R."/>
            <person name="Angelova A."/>
            <person name="Collura K."/>
            <person name="Wissotski M."/>
            <person name="Campos D."/>
            <person name="Kudrna D."/>
            <person name="Golser W."/>
            <person name="Ashely E."/>
            <person name="Descour A."/>
            <person name="Fernandes J."/>
            <person name="Soderlund C."/>
            <person name="Walbot V."/>
        </authorList>
    </citation>
    <scope>NUCLEOTIDE SEQUENCE</scope>
    <source>
        <strain evidence="2">B73</strain>
    </source>
</reference>
<protein>
    <submittedName>
        <fullName evidence="2">Uncharacterized protein</fullName>
    </submittedName>
</protein>
<feature type="region of interest" description="Disordered" evidence="1">
    <location>
        <begin position="65"/>
        <end position="91"/>
    </location>
</feature>
<dbReference type="AlphaFoldDB" id="C4J2D1"/>